<dbReference type="Pfam" id="PF05173">
    <property type="entry name" value="DapB_C"/>
    <property type="match status" value="1"/>
</dbReference>
<evidence type="ECO:0000259" key="1">
    <source>
        <dbReference type="Pfam" id="PF05173"/>
    </source>
</evidence>
<protein>
    <submittedName>
        <fullName evidence="2">4-hydroxy-tetrahydrodipicolinate reductase</fullName>
        <ecNumber evidence="2">1.17.1.8</ecNumber>
    </submittedName>
</protein>
<dbReference type="PANTHER" id="PTHR20836:SF0">
    <property type="entry name" value="4-HYDROXY-TETRAHYDRODIPICOLINATE REDUCTASE 1, CHLOROPLASTIC-RELATED"/>
    <property type="match status" value="1"/>
</dbReference>
<dbReference type="AlphaFoldDB" id="A0A645HNX2"/>
<dbReference type="InterPro" id="IPR022663">
    <property type="entry name" value="DapB_C"/>
</dbReference>
<comment type="caution">
    <text evidence="2">The sequence shown here is derived from an EMBL/GenBank/DDBJ whole genome shotgun (WGS) entry which is preliminary data.</text>
</comment>
<dbReference type="GO" id="GO:0009570">
    <property type="term" value="C:chloroplast stroma"/>
    <property type="evidence" value="ECO:0007669"/>
    <property type="project" value="TreeGrafter"/>
</dbReference>
<evidence type="ECO:0000313" key="2">
    <source>
        <dbReference type="EMBL" id="MPN40276.1"/>
    </source>
</evidence>
<accession>A0A645HNX2</accession>
<dbReference type="GO" id="GO:0008839">
    <property type="term" value="F:4-hydroxy-tetrahydrodipicolinate reductase"/>
    <property type="evidence" value="ECO:0007669"/>
    <property type="project" value="UniProtKB-EC"/>
</dbReference>
<feature type="domain" description="Dihydrodipicolinate reductase C-terminal" evidence="1">
    <location>
        <begin position="2"/>
        <end position="137"/>
    </location>
</feature>
<dbReference type="InterPro" id="IPR022664">
    <property type="entry name" value="DapB_N_CS"/>
</dbReference>
<dbReference type="PROSITE" id="PS01298">
    <property type="entry name" value="DAPB"/>
    <property type="match status" value="1"/>
</dbReference>
<dbReference type="EMBL" id="VSSQ01096582">
    <property type="protein sequence ID" value="MPN40276.1"/>
    <property type="molecule type" value="Genomic_DNA"/>
</dbReference>
<dbReference type="SUPFAM" id="SSF55347">
    <property type="entry name" value="Glyceraldehyde-3-phosphate dehydrogenase-like, C-terminal domain"/>
    <property type="match status" value="1"/>
</dbReference>
<dbReference type="GO" id="GO:0009089">
    <property type="term" value="P:lysine biosynthetic process via diaminopimelate"/>
    <property type="evidence" value="ECO:0007669"/>
    <property type="project" value="InterPro"/>
</dbReference>
<dbReference type="Gene3D" id="3.40.50.720">
    <property type="entry name" value="NAD(P)-binding Rossmann-like Domain"/>
    <property type="match status" value="1"/>
</dbReference>
<dbReference type="EC" id="1.17.1.8" evidence="2"/>
<dbReference type="GO" id="GO:0019877">
    <property type="term" value="P:diaminopimelate biosynthetic process"/>
    <property type="evidence" value="ECO:0007669"/>
    <property type="project" value="TreeGrafter"/>
</dbReference>
<sequence length="146" mass="16691">MNAFWEILKVAVGYLGDDYDIEVVEFHAAEKPDVPSGTGKTIAQLLADARADDFDDVVSYGREQDRNFHRKRHEIGIHSLRAGSYRSDHTVIFAGNGERLEFTHREEDQAIIARGVMWAIRCLEGRDAALYGMQDVLRFMRDERTC</sequence>
<dbReference type="PANTHER" id="PTHR20836">
    <property type="entry name" value="DIHYDRODIPICOLINATE REDUCTASE"/>
    <property type="match status" value="1"/>
</dbReference>
<dbReference type="Gene3D" id="3.30.360.10">
    <property type="entry name" value="Dihydrodipicolinate Reductase, domain 2"/>
    <property type="match status" value="1"/>
</dbReference>
<reference evidence="2" key="1">
    <citation type="submission" date="2019-08" db="EMBL/GenBank/DDBJ databases">
        <authorList>
            <person name="Kucharzyk K."/>
            <person name="Murdoch R.W."/>
            <person name="Higgins S."/>
            <person name="Loffler F."/>
        </authorList>
    </citation>
    <scope>NUCLEOTIDE SEQUENCE</scope>
</reference>
<gene>
    <name evidence="2" type="primary">dapB_59</name>
    <name evidence="2" type="ORF">SDC9_187812</name>
</gene>
<organism evidence="2">
    <name type="scientific">bioreactor metagenome</name>
    <dbReference type="NCBI Taxonomy" id="1076179"/>
    <lineage>
        <taxon>unclassified sequences</taxon>
        <taxon>metagenomes</taxon>
        <taxon>ecological metagenomes</taxon>
    </lineage>
</organism>
<keyword evidence="2" id="KW-0560">Oxidoreductase</keyword>
<proteinExistence type="predicted"/>
<dbReference type="InterPro" id="IPR023940">
    <property type="entry name" value="DHDPR_bac"/>
</dbReference>
<name>A0A645HNX2_9ZZZZ</name>